<dbReference type="InterPro" id="IPR027417">
    <property type="entry name" value="P-loop_NTPase"/>
</dbReference>
<evidence type="ECO:0000256" key="6">
    <source>
        <dbReference type="PROSITE-ProRule" id="PRU00283"/>
    </source>
</evidence>
<dbReference type="Proteomes" id="UP001479436">
    <property type="component" value="Unassembled WGS sequence"/>
</dbReference>
<feature type="binding site" evidence="6">
    <location>
        <begin position="350"/>
        <end position="357"/>
    </location>
    <ligand>
        <name>ATP</name>
        <dbReference type="ChEBI" id="CHEBI:30616"/>
    </ligand>
</feature>
<evidence type="ECO:0000256" key="1">
    <source>
        <dbReference type="ARBA" id="ARBA00010899"/>
    </source>
</evidence>
<dbReference type="Pfam" id="PF00225">
    <property type="entry name" value="Kinesin"/>
    <property type="match status" value="1"/>
</dbReference>
<dbReference type="CDD" id="cd01366">
    <property type="entry name" value="KISc_C_terminal"/>
    <property type="match status" value="1"/>
</dbReference>
<keyword evidence="8" id="KW-0175">Coiled coil</keyword>
<dbReference type="PANTHER" id="PTHR47972">
    <property type="entry name" value="KINESIN-LIKE PROTEIN KLP-3"/>
    <property type="match status" value="1"/>
</dbReference>
<reference evidence="11 12" key="1">
    <citation type="submission" date="2023-04" db="EMBL/GenBank/DDBJ databases">
        <title>Genome of Basidiobolus ranarum AG-B5.</title>
        <authorList>
            <person name="Stajich J.E."/>
            <person name="Carter-House D."/>
            <person name="Gryganskyi A."/>
        </authorList>
    </citation>
    <scope>NUCLEOTIDE SEQUENCE [LARGE SCALE GENOMIC DNA]</scope>
    <source>
        <strain evidence="11 12">AG-B5</strain>
    </source>
</reference>
<dbReference type="PANTHER" id="PTHR47972:SF45">
    <property type="entry name" value="PROTEIN CLARET SEGREGATIONAL"/>
    <property type="match status" value="1"/>
</dbReference>
<evidence type="ECO:0000256" key="3">
    <source>
        <dbReference type="ARBA" id="ARBA00022741"/>
    </source>
</evidence>
<evidence type="ECO:0000256" key="2">
    <source>
        <dbReference type="ARBA" id="ARBA00022701"/>
    </source>
</evidence>
<dbReference type="InterPro" id="IPR019821">
    <property type="entry name" value="Kinesin_motor_CS"/>
</dbReference>
<dbReference type="SUPFAM" id="SSF52540">
    <property type="entry name" value="P-loop containing nucleoside triphosphate hydrolases"/>
    <property type="match status" value="1"/>
</dbReference>
<dbReference type="Gene3D" id="3.40.850.10">
    <property type="entry name" value="Kinesin motor domain"/>
    <property type="match status" value="1"/>
</dbReference>
<comment type="caution">
    <text evidence="11">The sequence shown here is derived from an EMBL/GenBank/DDBJ whole genome shotgun (WGS) entry which is preliminary data.</text>
</comment>
<organism evidence="11 12">
    <name type="scientific">Basidiobolus ranarum</name>
    <dbReference type="NCBI Taxonomy" id="34480"/>
    <lineage>
        <taxon>Eukaryota</taxon>
        <taxon>Fungi</taxon>
        <taxon>Fungi incertae sedis</taxon>
        <taxon>Zoopagomycota</taxon>
        <taxon>Entomophthoromycotina</taxon>
        <taxon>Basidiobolomycetes</taxon>
        <taxon>Basidiobolales</taxon>
        <taxon>Basidiobolaceae</taxon>
        <taxon>Basidiobolus</taxon>
    </lineage>
</organism>
<keyword evidence="12" id="KW-1185">Reference proteome</keyword>
<gene>
    <name evidence="11" type="primary">KAR3_1</name>
    <name evidence="11" type="ORF">K7432_002678</name>
</gene>
<evidence type="ECO:0000256" key="5">
    <source>
        <dbReference type="ARBA" id="ARBA00023175"/>
    </source>
</evidence>
<dbReference type="PROSITE" id="PS50067">
    <property type="entry name" value="KINESIN_MOTOR_2"/>
    <property type="match status" value="1"/>
</dbReference>
<dbReference type="SMART" id="SM00129">
    <property type="entry name" value="KISc"/>
    <property type="match status" value="1"/>
</dbReference>
<feature type="region of interest" description="Disordered" evidence="9">
    <location>
        <begin position="1"/>
        <end position="23"/>
    </location>
</feature>
<proteinExistence type="inferred from homology"/>
<evidence type="ECO:0000259" key="10">
    <source>
        <dbReference type="PROSITE" id="PS50067"/>
    </source>
</evidence>
<dbReference type="PRINTS" id="PR00380">
    <property type="entry name" value="KINESINHEAVY"/>
</dbReference>
<accession>A0ABR2X179</accession>
<evidence type="ECO:0000256" key="8">
    <source>
        <dbReference type="SAM" id="Coils"/>
    </source>
</evidence>
<dbReference type="PROSITE" id="PS00411">
    <property type="entry name" value="KINESIN_MOTOR_1"/>
    <property type="match status" value="1"/>
</dbReference>
<dbReference type="InterPro" id="IPR036961">
    <property type="entry name" value="Kinesin_motor_dom_sf"/>
</dbReference>
<feature type="domain" description="Kinesin motor" evidence="10">
    <location>
        <begin position="261"/>
        <end position="594"/>
    </location>
</feature>
<name>A0ABR2X179_9FUNG</name>
<keyword evidence="3 6" id="KW-0547">Nucleotide-binding</keyword>
<protein>
    <recommendedName>
        <fullName evidence="7">Kinesin-like protein</fullName>
    </recommendedName>
</protein>
<dbReference type="InterPro" id="IPR027640">
    <property type="entry name" value="Kinesin-like_fam"/>
</dbReference>
<evidence type="ECO:0000313" key="11">
    <source>
        <dbReference type="EMBL" id="KAK9767493.1"/>
    </source>
</evidence>
<dbReference type="InterPro" id="IPR001752">
    <property type="entry name" value="Kinesin_motor_dom"/>
</dbReference>
<evidence type="ECO:0000256" key="7">
    <source>
        <dbReference type="RuleBase" id="RU000394"/>
    </source>
</evidence>
<evidence type="ECO:0000313" key="12">
    <source>
        <dbReference type="Proteomes" id="UP001479436"/>
    </source>
</evidence>
<feature type="compositionally biased region" description="Polar residues" evidence="9">
    <location>
        <begin position="1"/>
        <end position="13"/>
    </location>
</feature>
<sequence length="604" mass="67605">MVGPSNHKTPNDSASDEPQNDATDVCSVLGTSAENVNECRKSFSKLYLDDLARLQSKVTNQTFNTNSFSGYACDQLKFNDLEELRKQIEKLSSQPSSYPATRATDSDSSLQEEMNQLRAKFEDQCKKYTEEINRLTSQHESHLDALHKEYEILEEAKYAISSQLDGAQVQIKDHEKKITNLKNTISTQSQSLSQLQAQQMTAQKQIQETNNALQIKLQDIDAMSGELDGAKSYIAQLEAKLRFEETSRRKLHNTIQELKGNIRVFCRMRPLLGPEQMEDPLQISFTNESEMELIQNQESANGSKTITKSYPFAFDKIFEPESTQSEVFEEISQLVQSALDGYPVCIFAYGQTGSGKTFTMEGPDHPDSDTIGIIPRAVLQIYSTVESLKQKGWEYVMEGQFLEIYNDTINDLLGNGDFNKKHDIKHLPNGKTMVTDLTTVTIDSPEKMKALMKHAGQNRAVASTQCNDRSSRSHSVFMLRLSGRNSYSGEVSEGMLNLIDLAGSERLSQSGATGERLRETQAINKSLSCLGDVIYSIANKEAHVPYRNSKLTYLLQNSLGGNSKTLMFVNISSCNAHFQETLCSLRFATKVNSCHIGVAKRISK</sequence>
<keyword evidence="4 6" id="KW-0067">ATP-binding</keyword>
<evidence type="ECO:0000256" key="9">
    <source>
        <dbReference type="SAM" id="MobiDB-lite"/>
    </source>
</evidence>
<dbReference type="EMBL" id="JASJQH010000074">
    <property type="protein sequence ID" value="KAK9767493.1"/>
    <property type="molecule type" value="Genomic_DNA"/>
</dbReference>
<comment type="similarity">
    <text evidence="1">Belongs to the TRAFAC class myosin-kinesin ATPase superfamily. Kinesin family. KIN-14 subfamily.</text>
</comment>
<evidence type="ECO:0000256" key="4">
    <source>
        <dbReference type="ARBA" id="ARBA00022840"/>
    </source>
</evidence>
<feature type="coiled-coil region" evidence="8">
    <location>
        <begin position="111"/>
        <end position="254"/>
    </location>
</feature>
<keyword evidence="2 7" id="KW-0493">Microtubule</keyword>
<keyword evidence="5 6" id="KW-0505">Motor protein</keyword>